<dbReference type="PANTHER" id="PTHR22789">
    <property type="entry name" value="FUCULOSE PHOSPHATE ALDOLASE"/>
    <property type="match status" value="1"/>
</dbReference>
<gene>
    <name evidence="4" type="ORF">SE15_00010</name>
</gene>
<evidence type="ECO:0000259" key="3">
    <source>
        <dbReference type="Pfam" id="PF00596"/>
    </source>
</evidence>
<dbReference type="InterPro" id="IPR050197">
    <property type="entry name" value="Aldolase_class_II_sugar_metab"/>
</dbReference>
<sequence>WLHHPRFSREGKAHLLIYQTFPNVQAVIHAHPFHVLPFCSLSRPIPPVLENTQKFGVIKVIPPAPAHSQELAENIVAGLLGQEERIRQQAAAVLIPQHGIIVAAKDLWAAVDALERIDWNAWCILASRWLA</sequence>
<proteinExistence type="predicted"/>
<feature type="non-terminal residue" evidence="4">
    <location>
        <position position="1"/>
    </location>
</feature>
<dbReference type="Pfam" id="PF00596">
    <property type="entry name" value="Aldolase_II"/>
    <property type="match status" value="1"/>
</dbReference>
<dbReference type="RefSeq" id="WP_201778027.1">
    <property type="nucleotide sequence ID" value="NZ_LGKO01000001.1"/>
</dbReference>
<keyword evidence="1" id="KW-0479">Metal-binding</keyword>
<dbReference type="SUPFAM" id="SSF53639">
    <property type="entry name" value="AraD/HMP-PK domain-like"/>
    <property type="match status" value="1"/>
</dbReference>
<evidence type="ECO:0000256" key="2">
    <source>
        <dbReference type="ARBA" id="ARBA00023239"/>
    </source>
</evidence>
<evidence type="ECO:0000313" key="4">
    <source>
        <dbReference type="EMBL" id="KPL84949.1"/>
    </source>
</evidence>
<accession>A0A0P6YPQ2</accession>
<dbReference type="GO" id="GO:0016832">
    <property type="term" value="F:aldehyde-lyase activity"/>
    <property type="evidence" value="ECO:0007669"/>
    <property type="project" value="TreeGrafter"/>
</dbReference>
<protein>
    <recommendedName>
        <fullName evidence="3">Class II aldolase/adducin N-terminal domain-containing protein</fullName>
    </recommendedName>
</protein>
<evidence type="ECO:0000313" key="5">
    <source>
        <dbReference type="Proteomes" id="UP000050544"/>
    </source>
</evidence>
<organism evidence="4 5">
    <name type="scientific">Thermanaerothrix daxensis</name>
    <dbReference type="NCBI Taxonomy" id="869279"/>
    <lineage>
        <taxon>Bacteria</taxon>
        <taxon>Bacillati</taxon>
        <taxon>Chloroflexota</taxon>
        <taxon>Anaerolineae</taxon>
        <taxon>Anaerolineales</taxon>
        <taxon>Anaerolineaceae</taxon>
        <taxon>Thermanaerothrix</taxon>
    </lineage>
</organism>
<dbReference type="GO" id="GO:0005829">
    <property type="term" value="C:cytosol"/>
    <property type="evidence" value="ECO:0007669"/>
    <property type="project" value="TreeGrafter"/>
</dbReference>
<comment type="caution">
    <text evidence="4">The sequence shown here is derived from an EMBL/GenBank/DDBJ whole genome shotgun (WGS) entry which is preliminary data.</text>
</comment>
<dbReference type="GO" id="GO:0046872">
    <property type="term" value="F:metal ion binding"/>
    <property type="evidence" value="ECO:0007669"/>
    <property type="project" value="UniProtKB-KW"/>
</dbReference>
<dbReference type="EMBL" id="LGKO01000001">
    <property type="protein sequence ID" value="KPL84949.1"/>
    <property type="molecule type" value="Genomic_DNA"/>
</dbReference>
<dbReference type="GO" id="GO:0019323">
    <property type="term" value="P:pentose catabolic process"/>
    <property type="evidence" value="ECO:0007669"/>
    <property type="project" value="TreeGrafter"/>
</dbReference>
<keyword evidence="2" id="KW-0456">Lyase</keyword>
<dbReference type="InterPro" id="IPR001303">
    <property type="entry name" value="Aldolase_II/adducin_N"/>
</dbReference>
<evidence type="ECO:0000256" key="1">
    <source>
        <dbReference type="ARBA" id="ARBA00022723"/>
    </source>
</evidence>
<reference evidence="4 5" key="1">
    <citation type="submission" date="2015-07" db="EMBL/GenBank/DDBJ databases">
        <title>Whole genome sequence of Thermanaerothrix daxensis DSM 23592.</title>
        <authorList>
            <person name="Hemp J."/>
            <person name="Ward L.M."/>
            <person name="Pace L.A."/>
            <person name="Fischer W.W."/>
        </authorList>
    </citation>
    <scope>NUCLEOTIDE SEQUENCE [LARGE SCALE GENOMIC DNA]</scope>
    <source>
        <strain evidence="4 5">GNS-1</strain>
    </source>
</reference>
<name>A0A0P6YPQ2_9CHLR</name>
<keyword evidence="5" id="KW-1185">Reference proteome</keyword>
<dbReference type="PANTHER" id="PTHR22789:SF0">
    <property type="entry name" value="3-OXO-TETRONATE 4-PHOSPHATE DECARBOXYLASE-RELATED"/>
    <property type="match status" value="1"/>
</dbReference>
<dbReference type="Proteomes" id="UP000050544">
    <property type="component" value="Unassembled WGS sequence"/>
</dbReference>
<feature type="domain" description="Class II aldolase/adducin N-terminal" evidence="3">
    <location>
        <begin position="5"/>
        <end position="120"/>
    </location>
</feature>
<dbReference type="AlphaFoldDB" id="A0A0P6YPQ2"/>
<dbReference type="InterPro" id="IPR036409">
    <property type="entry name" value="Aldolase_II/adducin_N_sf"/>
</dbReference>
<dbReference type="Gene3D" id="3.40.225.10">
    <property type="entry name" value="Class II aldolase/adducin N-terminal domain"/>
    <property type="match status" value="1"/>
</dbReference>
<dbReference type="STRING" id="869279.SE15_00010"/>